<reference evidence="9 10" key="1">
    <citation type="submission" date="2016-02" db="EMBL/GenBank/DDBJ databases">
        <title>Biosynthesis of antibiotic leucinostatins and their inhibition on Phytophthora in bio-control Purpureocillium lilacinum.</title>
        <authorList>
            <person name="Wang G."/>
            <person name="Liu Z."/>
            <person name="Lin R."/>
            <person name="Li E."/>
            <person name="Mao Z."/>
            <person name="Ling J."/>
            <person name="Yin W."/>
            <person name="Xie B."/>
        </authorList>
    </citation>
    <scope>NUCLEOTIDE SEQUENCE [LARGE SCALE GENOMIC DNA]</scope>
    <source>
        <strain evidence="9">PLFJ-1</strain>
    </source>
</reference>
<dbReference type="InterPro" id="IPR039794">
    <property type="entry name" value="Gtb1-like"/>
</dbReference>
<comment type="caution">
    <text evidence="9">The sequence shown here is derived from an EMBL/GenBank/DDBJ whole genome shotgun (WGS) entry which is preliminary data.</text>
</comment>
<dbReference type="InterPro" id="IPR028146">
    <property type="entry name" value="PRKCSH_N"/>
</dbReference>
<evidence type="ECO:0000256" key="2">
    <source>
        <dbReference type="ARBA" id="ARBA00022729"/>
    </source>
</evidence>
<dbReference type="InterPro" id="IPR044865">
    <property type="entry name" value="MRH_dom"/>
</dbReference>
<dbReference type="SUPFAM" id="SSF50911">
    <property type="entry name" value="Mannose 6-phosphate receptor domain"/>
    <property type="match status" value="1"/>
</dbReference>
<dbReference type="EMBL" id="LSBI01000002">
    <property type="protein sequence ID" value="OAQ93404.1"/>
    <property type="molecule type" value="Genomic_DNA"/>
</dbReference>
<protein>
    <recommendedName>
        <fullName evidence="1">Glucosidase 2 subunit beta</fullName>
    </recommendedName>
</protein>
<evidence type="ECO:0000256" key="5">
    <source>
        <dbReference type="SAM" id="Coils"/>
    </source>
</evidence>
<feature type="coiled-coil region" evidence="5">
    <location>
        <begin position="247"/>
        <end position="281"/>
    </location>
</feature>
<proteinExistence type="predicted"/>
<organism evidence="9 10">
    <name type="scientific">Purpureocillium lilacinum</name>
    <name type="common">Paecilomyces lilacinus</name>
    <dbReference type="NCBI Taxonomy" id="33203"/>
    <lineage>
        <taxon>Eukaryota</taxon>
        <taxon>Fungi</taxon>
        <taxon>Dikarya</taxon>
        <taxon>Ascomycota</taxon>
        <taxon>Pezizomycotina</taxon>
        <taxon>Sordariomycetes</taxon>
        <taxon>Hypocreomycetidae</taxon>
        <taxon>Hypocreales</taxon>
        <taxon>Ophiocordycipitaceae</taxon>
        <taxon>Purpureocillium</taxon>
    </lineage>
</organism>
<dbReference type="InterPro" id="IPR036607">
    <property type="entry name" value="PRKCSH"/>
</dbReference>
<dbReference type="GO" id="GO:0006491">
    <property type="term" value="P:N-glycan processing"/>
    <property type="evidence" value="ECO:0007669"/>
    <property type="project" value="TreeGrafter"/>
</dbReference>
<keyword evidence="2 7" id="KW-0732">Signal</keyword>
<evidence type="ECO:0000259" key="8">
    <source>
        <dbReference type="PROSITE" id="PS51914"/>
    </source>
</evidence>
<feature type="signal peptide" evidence="7">
    <location>
        <begin position="1"/>
        <end position="18"/>
    </location>
</feature>
<dbReference type="PANTHER" id="PTHR12630:SF1">
    <property type="entry name" value="GLUCOSIDASE 2 SUBUNIT BETA"/>
    <property type="match status" value="1"/>
</dbReference>
<dbReference type="PANTHER" id="PTHR12630">
    <property type="entry name" value="N-LINKED OLIGOSACCHARIDE PROCESSING"/>
    <property type="match status" value="1"/>
</dbReference>
<dbReference type="Proteomes" id="UP000078340">
    <property type="component" value="Unassembled WGS sequence"/>
</dbReference>
<dbReference type="GO" id="GO:0017177">
    <property type="term" value="C:glucosidase II complex"/>
    <property type="evidence" value="ECO:0007669"/>
    <property type="project" value="TreeGrafter"/>
</dbReference>
<sequence>MQQPRSLVLLGAISSVTAAAAGSLPRGVGPEFESYYVSKTEFTCITDASIKLSWDRVNDNTCDCPDGSDEPGTAACAYLDPLSPQQPLPGSPSGSTSTKNALPGFWCVNKGHIGSYVPFVYVNDGVCDYDLCCDGSEEFAGVGGIKCENRCDEIGKEHRKLEEEKRKNMEKAEKKRKTMAKEAKELRRRVEVRLADHIDEIKELEAKKADLQKKLAAVELQEKGKVVRGEGGGGKLGVLVGVAKTRVNELRNTLDGVLQQRNHLRAQVDELETILRKFKEEYNPNFNDEGVKAAVKSFEDYSARQETDVKDQIPDSEIEEVLKEDSDTIGVNWKEFEELGDDTDILYNFEAYLPTFLRNLIHDKVDSLRVWLIQNGMLADSAKPGSESHLVKAAREAVEAADRELNDKIRSRDDEQEDLKKDYGPEDIFRALKGKTVSIEAGEYTYELTWLERTSQNSKKGHGNTNMGNFVRIDREMADDEERLDGKSLGKGERMVMRYDNGQGCWNGPQRRTDVWLGCAEKEELWRVSEAEKCVYKMEVGTPAACEPAAKAAHAGKDEL</sequence>
<gene>
    <name evidence="9" type="ORF">VFPFJ_02566</name>
</gene>
<evidence type="ECO:0000256" key="4">
    <source>
        <dbReference type="ARBA" id="ARBA00023157"/>
    </source>
</evidence>
<feature type="domain" description="MRH" evidence="8">
    <location>
        <begin position="417"/>
        <end position="548"/>
    </location>
</feature>
<dbReference type="STRING" id="33203.A0A179HTM3"/>
<dbReference type="OMA" id="YENGQHC"/>
<dbReference type="Pfam" id="PF12999">
    <property type="entry name" value="PRKCSH-like"/>
    <property type="match status" value="2"/>
</dbReference>
<feature type="chain" id="PRO_5008103867" description="Glucosidase 2 subunit beta" evidence="7">
    <location>
        <begin position="19"/>
        <end position="560"/>
    </location>
</feature>
<keyword evidence="4" id="KW-1015">Disulfide bond</keyword>
<feature type="coiled-coil region" evidence="5">
    <location>
        <begin position="391"/>
        <end position="418"/>
    </location>
</feature>
<dbReference type="Pfam" id="PF13015">
    <property type="entry name" value="PRKCSH_1"/>
    <property type="match status" value="1"/>
</dbReference>
<evidence type="ECO:0000313" key="10">
    <source>
        <dbReference type="Proteomes" id="UP000078340"/>
    </source>
</evidence>
<dbReference type="AlphaFoldDB" id="A0A179HTM3"/>
<name>A0A179HTM3_PURLI</name>
<evidence type="ECO:0000256" key="3">
    <source>
        <dbReference type="ARBA" id="ARBA00022824"/>
    </source>
</evidence>
<dbReference type="InterPro" id="IPR009011">
    <property type="entry name" value="Man6P_isomerase_rcpt-bd_dom_sf"/>
</dbReference>
<evidence type="ECO:0000256" key="1">
    <source>
        <dbReference type="ARBA" id="ARBA00022387"/>
    </source>
</evidence>
<dbReference type="PROSITE" id="PS51914">
    <property type="entry name" value="MRH"/>
    <property type="match status" value="1"/>
</dbReference>
<keyword evidence="3" id="KW-0256">Endoplasmic reticulum</keyword>
<evidence type="ECO:0000256" key="7">
    <source>
        <dbReference type="SAM" id="SignalP"/>
    </source>
</evidence>
<evidence type="ECO:0000313" key="9">
    <source>
        <dbReference type="EMBL" id="OAQ93404.1"/>
    </source>
</evidence>
<dbReference type="KEGG" id="plj:28884698"/>
<dbReference type="GeneID" id="28884698"/>
<keyword evidence="5" id="KW-0175">Coiled coil</keyword>
<dbReference type="Gene3D" id="2.70.130.10">
    <property type="entry name" value="Mannose-6-phosphate receptor binding domain"/>
    <property type="match status" value="1"/>
</dbReference>
<feature type="region of interest" description="Disordered" evidence="6">
    <location>
        <begin position="162"/>
        <end position="182"/>
    </location>
</feature>
<evidence type="ECO:0000256" key="6">
    <source>
        <dbReference type="SAM" id="MobiDB-lite"/>
    </source>
</evidence>
<accession>A0A179HTM3</accession>